<organism evidence="2 3">
    <name type="scientific">Tistrella bauzanensis</name>
    <dbReference type="NCBI Taxonomy" id="657419"/>
    <lineage>
        <taxon>Bacteria</taxon>
        <taxon>Pseudomonadati</taxon>
        <taxon>Pseudomonadota</taxon>
        <taxon>Alphaproteobacteria</taxon>
        <taxon>Geminicoccales</taxon>
        <taxon>Geminicoccaceae</taxon>
        <taxon>Tistrella</taxon>
    </lineage>
</organism>
<reference evidence="3" key="1">
    <citation type="journal article" date="2019" name="Int. J. Syst. Evol. Microbiol.">
        <title>The Global Catalogue of Microorganisms (GCM) 10K type strain sequencing project: providing services to taxonomists for standard genome sequencing and annotation.</title>
        <authorList>
            <consortium name="The Broad Institute Genomics Platform"/>
            <consortium name="The Broad Institute Genome Sequencing Center for Infectious Disease"/>
            <person name="Wu L."/>
            <person name="Ma J."/>
        </authorList>
    </citation>
    <scope>NUCLEOTIDE SEQUENCE [LARGE SCALE GENOMIC DNA]</scope>
    <source>
        <strain evidence="3">CGMCC 1.10188</strain>
    </source>
</reference>
<sequence>MSALIAYPKQAAFGRVLPKSKIYEHSGANTRLKDLFVKQVEQIVWQYKLAPETLHLPARHGVPEIQIFIIQLKTAELHADVLRCIDGAIPFPIVFELTFDGRTQVTAAYKRPNEADASRWVLSDYFASDWLPMDSERTAMPVALHLGGMYEQLLHRLIPLSARPQETLAELVARVEQAQAKQRELDKTTARLAKEKQFNRKVEINAELRKLKIELDELKKQITGSRS</sequence>
<keyword evidence="1" id="KW-0175">Coiled coil</keyword>
<evidence type="ECO:0000256" key="1">
    <source>
        <dbReference type="SAM" id="Coils"/>
    </source>
</evidence>
<protein>
    <recommendedName>
        <fullName evidence="4">Methyl-accepting chemotaxis protein</fullName>
    </recommendedName>
</protein>
<dbReference type="Proteomes" id="UP000603352">
    <property type="component" value="Unassembled WGS sequence"/>
</dbReference>
<dbReference type="InterPro" id="IPR025503">
    <property type="entry name" value="DUF4391"/>
</dbReference>
<evidence type="ECO:0008006" key="4">
    <source>
        <dbReference type="Google" id="ProtNLM"/>
    </source>
</evidence>
<keyword evidence="3" id="KW-1185">Reference proteome</keyword>
<feature type="coiled-coil region" evidence="1">
    <location>
        <begin position="168"/>
        <end position="221"/>
    </location>
</feature>
<comment type="caution">
    <text evidence="2">The sequence shown here is derived from an EMBL/GenBank/DDBJ whole genome shotgun (WGS) entry which is preliminary data.</text>
</comment>
<accession>A0ABQ1IAY1</accession>
<evidence type="ECO:0000313" key="2">
    <source>
        <dbReference type="EMBL" id="GGB31123.1"/>
    </source>
</evidence>
<dbReference type="EMBL" id="BMDZ01000008">
    <property type="protein sequence ID" value="GGB31123.1"/>
    <property type="molecule type" value="Genomic_DNA"/>
</dbReference>
<evidence type="ECO:0000313" key="3">
    <source>
        <dbReference type="Proteomes" id="UP000603352"/>
    </source>
</evidence>
<name>A0ABQ1IAY1_9PROT</name>
<dbReference type="Pfam" id="PF14335">
    <property type="entry name" value="DUF4391"/>
    <property type="match status" value="1"/>
</dbReference>
<dbReference type="RefSeq" id="WP_188575676.1">
    <property type="nucleotide sequence ID" value="NZ_BMDZ01000008.1"/>
</dbReference>
<proteinExistence type="predicted"/>
<gene>
    <name evidence="2" type="ORF">GCM10011505_10660</name>
</gene>